<dbReference type="PANTHER" id="PTHR48100">
    <property type="entry name" value="BROAD-SPECIFICITY PHOSPHATASE YOR283W-RELATED"/>
    <property type="match status" value="1"/>
</dbReference>
<sequence length="158" mass="17152">MIGARIVSNLVVSKHDEKKSGNRLLVVYPSVPVPPQHPKRPAASGCRSGQRGGFFLEAAGNPRGISGRYPPSWLRRLPGAATTNRTMSPTPAAAPSASGDDEFTEVVVVRHGETSWNASRIVQGQMDPELNEIGRQQAVVVAHRRQKKPNQLPYTLLI</sequence>
<dbReference type="Gene3D" id="3.40.50.1240">
    <property type="entry name" value="Phosphoglycerate mutase-like"/>
    <property type="match status" value="1"/>
</dbReference>
<dbReference type="SUPFAM" id="SSF53254">
    <property type="entry name" value="Phosphoglycerate mutase-like"/>
    <property type="match status" value="1"/>
</dbReference>
<dbReference type="EMBL" id="CM008053">
    <property type="protein sequence ID" value="PVH33558.1"/>
    <property type="molecule type" value="Genomic_DNA"/>
</dbReference>
<name>A0A2T8I7B4_9POAL</name>
<dbReference type="AlphaFoldDB" id="A0A2T8I7B4"/>
<dbReference type="InterPro" id="IPR013078">
    <property type="entry name" value="His_Pase_superF_clade-1"/>
</dbReference>
<dbReference type="GO" id="GO:0016791">
    <property type="term" value="F:phosphatase activity"/>
    <property type="evidence" value="ECO:0007669"/>
    <property type="project" value="TreeGrafter"/>
</dbReference>
<dbReference type="InterPro" id="IPR029033">
    <property type="entry name" value="His_PPase_superfam"/>
</dbReference>
<dbReference type="CDD" id="cd07067">
    <property type="entry name" value="HP_PGM_like"/>
    <property type="match status" value="1"/>
</dbReference>
<dbReference type="InterPro" id="IPR050275">
    <property type="entry name" value="PGM_Phosphatase"/>
</dbReference>
<gene>
    <name evidence="3" type="ORF">PAHAL_8G022800</name>
</gene>
<feature type="region of interest" description="Disordered" evidence="2">
    <location>
        <begin position="81"/>
        <end position="100"/>
    </location>
</feature>
<dbReference type="GO" id="GO:0005829">
    <property type="term" value="C:cytosol"/>
    <property type="evidence" value="ECO:0007669"/>
    <property type="project" value="TreeGrafter"/>
</dbReference>
<protein>
    <submittedName>
        <fullName evidence="3">Uncharacterized protein</fullName>
    </submittedName>
</protein>
<dbReference type="Gramene" id="PVH33558">
    <property type="protein sequence ID" value="PVH33558"/>
    <property type="gene ID" value="PAHAL_8G022800"/>
</dbReference>
<evidence type="ECO:0000256" key="2">
    <source>
        <dbReference type="SAM" id="MobiDB-lite"/>
    </source>
</evidence>
<dbReference type="Proteomes" id="UP000243499">
    <property type="component" value="Chromosome 8"/>
</dbReference>
<dbReference type="PROSITE" id="PS00175">
    <property type="entry name" value="PG_MUTASE"/>
    <property type="match status" value="1"/>
</dbReference>
<proteinExistence type="inferred from homology"/>
<dbReference type="Pfam" id="PF00300">
    <property type="entry name" value="His_Phos_1"/>
    <property type="match status" value="1"/>
</dbReference>
<dbReference type="InterPro" id="IPR001345">
    <property type="entry name" value="PG/BPGM_mutase_AS"/>
</dbReference>
<feature type="compositionally biased region" description="Low complexity" evidence="2">
    <location>
        <begin position="88"/>
        <end position="98"/>
    </location>
</feature>
<reference evidence="3" key="1">
    <citation type="submission" date="2018-04" db="EMBL/GenBank/DDBJ databases">
        <title>WGS assembly of Panicum hallii.</title>
        <authorList>
            <person name="Lovell J."/>
            <person name="Jenkins J."/>
            <person name="Lowry D."/>
            <person name="Mamidi S."/>
            <person name="Sreedasyam A."/>
            <person name="Weng X."/>
            <person name="Barry K."/>
            <person name="Bonette J."/>
            <person name="Campitelli B."/>
            <person name="Daum C."/>
            <person name="Gordon S."/>
            <person name="Gould B."/>
            <person name="Lipzen A."/>
            <person name="Macqueen A."/>
            <person name="Palacio-Mejia J."/>
            <person name="Plott C."/>
            <person name="Shakirov E."/>
            <person name="Shu S."/>
            <person name="Yoshinaga Y."/>
            <person name="Zane M."/>
            <person name="Rokhsar D."/>
            <person name="Grimwood J."/>
            <person name="Schmutz J."/>
            <person name="Juenger T."/>
        </authorList>
    </citation>
    <scope>NUCLEOTIDE SEQUENCE [LARGE SCALE GENOMIC DNA]</scope>
    <source>
        <strain evidence="3">FIL2</strain>
    </source>
</reference>
<evidence type="ECO:0000256" key="1">
    <source>
        <dbReference type="ARBA" id="ARBA00038362"/>
    </source>
</evidence>
<comment type="similarity">
    <text evidence="1">Belongs to the phosphoglycerate mutase family.</text>
</comment>
<organism evidence="3">
    <name type="scientific">Panicum hallii</name>
    <dbReference type="NCBI Taxonomy" id="206008"/>
    <lineage>
        <taxon>Eukaryota</taxon>
        <taxon>Viridiplantae</taxon>
        <taxon>Streptophyta</taxon>
        <taxon>Embryophyta</taxon>
        <taxon>Tracheophyta</taxon>
        <taxon>Spermatophyta</taxon>
        <taxon>Magnoliopsida</taxon>
        <taxon>Liliopsida</taxon>
        <taxon>Poales</taxon>
        <taxon>Poaceae</taxon>
        <taxon>PACMAD clade</taxon>
        <taxon>Panicoideae</taxon>
        <taxon>Panicodae</taxon>
        <taxon>Paniceae</taxon>
        <taxon>Panicinae</taxon>
        <taxon>Panicum</taxon>
        <taxon>Panicum sect. Panicum</taxon>
    </lineage>
</organism>
<evidence type="ECO:0000313" key="3">
    <source>
        <dbReference type="EMBL" id="PVH33558.1"/>
    </source>
</evidence>
<dbReference type="PANTHER" id="PTHR48100:SF34">
    <property type="entry name" value="PHOSPHOGLYCERATE MUTASE-LIKE PROTEIN 4"/>
    <property type="match status" value="1"/>
</dbReference>
<accession>A0A2T8I7B4</accession>